<evidence type="ECO:0000256" key="7">
    <source>
        <dbReference type="ARBA" id="ARBA00022723"/>
    </source>
</evidence>
<keyword evidence="17" id="KW-1185">Reference proteome</keyword>
<dbReference type="PROSITE" id="PS50857">
    <property type="entry name" value="COX2_CUA"/>
    <property type="match status" value="1"/>
</dbReference>
<dbReference type="InterPro" id="IPR014222">
    <property type="entry name" value="Cyt_c_oxidase_su2"/>
</dbReference>
<gene>
    <name evidence="16" type="primary">coxB</name>
    <name evidence="16" type="ORF">HUG10_11970</name>
</gene>
<dbReference type="PANTHER" id="PTHR22888:SF9">
    <property type="entry name" value="CYTOCHROME C OXIDASE SUBUNIT 2"/>
    <property type="match status" value="1"/>
</dbReference>
<dbReference type="Proteomes" id="UP000509750">
    <property type="component" value="Chromosome"/>
</dbReference>
<keyword evidence="6 14" id="KW-0812">Transmembrane</keyword>
<dbReference type="KEGG" id="halg:HUG10_11970"/>
<keyword evidence="12 14" id="KW-0472">Membrane</keyword>
<dbReference type="Gene3D" id="2.60.40.420">
    <property type="entry name" value="Cupredoxins - blue copper proteins"/>
    <property type="match status" value="1"/>
</dbReference>
<dbReference type="SUPFAM" id="SSF49503">
    <property type="entry name" value="Cupredoxins"/>
    <property type="match status" value="1"/>
</dbReference>
<proteinExistence type="inferred from homology"/>
<protein>
    <recommendedName>
        <fullName evidence="3">cytochrome-c oxidase</fullName>
        <ecNumber evidence="3">7.1.1.9</ecNumber>
    </recommendedName>
</protein>
<name>A0A7D5GLS0_9EURY</name>
<evidence type="ECO:0000313" key="17">
    <source>
        <dbReference type="Proteomes" id="UP000509750"/>
    </source>
</evidence>
<accession>A0A7D5GLS0</accession>
<dbReference type="InterPro" id="IPR045187">
    <property type="entry name" value="CcO_II"/>
</dbReference>
<dbReference type="CDD" id="cd13918">
    <property type="entry name" value="CuRO_HCO_II_like_6"/>
    <property type="match status" value="1"/>
</dbReference>
<dbReference type="PROSITE" id="PS00078">
    <property type="entry name" value="COX2"/>
    <property type="match status" value="1"/>
</dbReference>
<dbReference type="GeneID" id="56029561"/>
<dbReference type="AlphaFoldDB" id="A0A7D5GLS0"/>
<evidence type="ECO:0000256" key="4">
    <source>
        <dbReference type="ARBA" id="ARBA00022448"/>
    </source>
</evidence>
<evidence type="ECO:0000256" key="11">
    <source>
        <dbReference type="ARBA" id="ARBA00023008"/>
    </source>
</evidence>
<evidence type="ECO:0000256" key="6">
    <source>
        <dbReference type="ARBA" id="ARBA00022692"/>
    </source>
</evidence>
<evidence type="ECO:0000256" key="14">
    <source>
        <dbReference type="SAM" id="Phobius"/>
    </source>
</evidence>
<dbReference type="InterPro" id="IPR001505">
    <property type="entry name" value="Copper_CuA"/>
</dbReference>
<feature type="compositionally biased region" description="Gly residues" evidence="13">
    <location>
        <begin position="237"/>
        <end position="250"/>
    </location>
</feature>
<evidence type="ECO:0000313" key="16">
    <source>
        <dbReference type="EMBL" id="QLG28224.1"/>
    </source>
</evidence>
<keyword evidence="9" id="KW-0249">Electron transport</keyword>
<keyword evidence="11" id="KW-0186">Copper</keyword>
<comment type="similarity">
    <text evidence="2">Belongs to the cytochrome c oxidase subunit 2 family.</text>
</comment>
<sequence length="265" mass="28164">MILDHTGAGVGLAPLQNGIVPRGTRVQVFQQIFDVFLVLGTLVGVVVVGYMLYNAYKYRADADVKRGNEDLPTLGELPTGSGGGGKLFVSFTLSAVIVISLIAWTYGALAFVEDPPTPEDTVEVEVVGFQFGWKFIYPNGYQDSTLRVPVDTNVKLSITSEDVFHNIGVPELRVKSDAIPGQTTDTWFIADERGTYMAQCYELCGVGHSYMTAEVKVMPQDEYEAWYANTTAENGTASGGNGTAGNGTAGNGTASNSTAHALGGA</sequence>
<dbReference type="InterPro" id="IPR002429">
    <property type="entry name" value="CcO_II-like_C"/>
</dbReference>
<keyword evidence="5" id="KW-0679">Respiratory chain</keyword>
<dbReference type="GO" id="GO:0042773">
    <property type="term" value="P:ATP synthesis coupled electron transport"/>
    <property type="evidence" value="ECO:0007669"/>
    <property type="project" value="TreeGrafter"/>
</dbReference>
<keyword evidence="7" id="KW-0479">Metal-binding</keyword>
<dbReference type="InterPro" id="IPR008972">
    <property type="entry name" value="Cupredoxin"/>
</dbReference>
<dbReference type="GO" id="GO:0004129">
    <property type="term" value="F:cytochrome-c oxidase activity"/>
    <property type="evidence" value="ECO:0007669"/>
    <property type="project" value="UniProtKB-EC"/>
</dbReference>
<dbReference type="Gene3D" id="1.10.287.90">
    <property type="match status" value="1"/>
</dbReference>
<evidence type="ECO:0000256" key="9">
    <source>
        <dbReference type="ARBA" id="ARBA00022982"/>
    </source>
</evidence>
<evidence type="ECO:0000256" key="5">
    <source>
        <dbReference type="ARBA" id="ARBA00022660"/>
    </source>
</evidence>
<evidence type="ECO:0000256" key="1">
    <source>
        <dbReference type="ARBA" id="ARBA00004141"/>
    </source>
</evidence>
<dbReference type="NCBIfam" id="TIGR02866">
    <property type="entry name" value="CoxB"/>
    <property type="match status" value="1"/>
</dbReference>
<keyword evidence="4" id="KW-0813">Transport</keyword>
<evidence type="ECO:0000256" key="2">
    <source>
        <dbReference type="ARBA" id="ARBA00007866"/>
    </source>
</evidence>
<feature type="transmembrane region" description="Helical" evidence="14">
    <location>
        <begin position="87"/>
        <end position="112"/>
    </location>
</feature>
<dbReference type="PANTHER" id="PTHR22888">
    <property type="entry name" value="CYTOCHROME C OXIDASE, SUBUNIT II"/>
    <property type="match status" value="1"/>
</dbReference>
<keyword evidence="8" id="KW-1278">Translocase</keyword>
<evidence type="ECO:0000256" key="3">
    <source>
        <dbReference type="ARBA" id="ARBA00012949"/>
    </source>
</evidence>
<dbReference type="EMBL" id="CP058529">
    <property type="protein sequence ID" value="QLG28224.1"/>
    <property type="molecule type" value="Genomic_DNA"/>
</dbReference>
<feature type="region of interest" description="Disordered" evidence="13">
    <location>
        <begin position="234"/>
        <end position="265"/>
    </location>
</feature>
<comment type="subcellular location">
    <subcellularLocation>
        <location evidence="1">Membrane</location>
        <topology evidence="1">Multi-pass membrane protein</topology>
    </subcellularLocation>
</comment>
<evidence type="ECO:0000256" key="13">
    <source>
        <dbReference type="SAM" id="MobiDB-lite"/>
    </source>
</evidence>
<dbReference type="GO" id="GO:0005507">
    <property type="term" value="F:copper ion binding"/>
    <property type="evidence" value="ECO:0007669"/>
    <property type="project" value="InterPro"/>
</dbReference>
<evidence type="ECO:0000259" key="15">
    <source>
        <dbReference type="PROSITE" id="PS50857"/>
    </source>
</evidence>
<evidence type="ECO:0000256" key="8">
    <source>
        <dbReference type="ARBA" id="ARBA00022967"/>
    </source>
</evidence>
<keyword evidence="10 14" id="KW-1133">Transmembrane helix</keyword>
<dbReference type="GO" id="GO:0016020">
    <property type="term" value="C:membrane"/>
    <property type="evidence" value="ECO:0007669"/>
    <property type="project" value="UniProtKB-SubCell"/>
</dbReference>
<reference evidence="16 17" key="1">
    <citation type="submission" date="2020-07" db="EMBL/GenBank/DDBJ databases">
        <title>Gai3-2, isolated from salt lake.</title>
        <authorList>
            <person name="Cui H."/>
            <person name="Shi X."/>
        </authorList>
    </citation>
    <scope>NUCLEOTIDE SEQUENCE [LARGE SCALE GENOMIC DNA]</scope>
    <source>
        <strain evidence="16 17">Gai3-2</strain>
    </source>
</reference>
<dbReference type="GO" id="GO:0016491">
    <property type="term" value="F:oxidoreductase activity"/>
    <property type="evidence" value="ECO:0007669"/>
    <property type="project" value="InterPro"/>
</dbReference>
<dbReference type="OrthoDB" id="3372at2157"/>
<evidence type="ECO:0000256" key="10">
    <source>
        <dbReference type="ARBA" id="ARBA00022989"/>
    </source>
</evidence>
<feature type="domain" description="Cytochrome oxidase subunit II copper A binding" evidence="15">
    <location>
        <begin position="119"/>
        <end position="229"/>
    </location>
</feature>
<dbReference type="Pfam" id="PF00116">
    <property type="entry name" value="COX2"/>
    <property type="match status" value="1"/>
</dbReference>
<evidence type="ECO:0000256" key="12">
    <source>
        <dbReference type="ARBA" id="ARBA00023136"/>
    </source>
</evidence>
<dbReference type="InterPro" id="IPR036257">
    <property type="entry name" value="Cyt_c_oxidase_su2_TM_sf"/>
</dbReference>
<dbReference type="EC" id="7.1.1.9" evidence="3"/>
<organism evidence="16 17">
    <name type="scientific">Halorarum halophilum</name>
    <dbReference type="NCBI Taxonomy" id="2743090"/>
    <lineage>
        <taxon>Archaea</taxon>
        <taxon>Methanobacteriati</taxon>
        <taxon>Methanobacteriota</taxon>
        <taxon>Stenosarchaea group</taxon>
        <taxon>Halobacteria</taxon>
        <taxon>Halobacteriales</taxon>
        <taxon>Haloferacaceae</taxon>
        <taxon>Halorarum</taxon>
    </lineage>
</organism>
<dbReference type="RefSeq" id="WP_179169799.1">
    <property type="nucleotide sequence ID" value="NZ_CP058529.1"/>
</dbReference>
<feature type="transmembrane region" description="Helical" evidence="14">
    <location>
        <begin position="32"/>
        <end position="53"/>
    </location>
</feature>